<reference evidence="1 2" key="2">
    <citation type="journal article" date="2022" name="Mol. Ecol. Resour.">
        <title>The genomes of chicory, endive, great burdock and yacon provide insights into Asteraceae paleo-polyploidization history and plant inulin production.</title>
        <authorList>
            <person name="Fan W."/>
            <person name="Wang S."/>
            <person name="Wang H."/>
            <person name="Wang A."/>
            <person name="Jiang F."/>
            <person name="Liu H."/>
            <person name="Zhao H."/>
            <person name="Xu D."/>
            <person name="Zhang Y."/>
        </authorList>
    </citation>
    <scope>NUCLEOTIDE SEQUENCE [LARGE SCALE GENOMIC DNA]</scope>
    <source>
        <strain evidence="2">cv. Yunnan</strain>
        <tissue evidence="1">Leaves</tissue>
    </source>
</reference>
<organism evidence="1 2">
    <name type="scientific">Smallanthus sonchifolius</name>
    <dbReference type="NCBI Taxonomy" id="185202"/>
    <lineage>
        <taxon>Eukaryota</taxon>
        <taxon>Viridiplantae</taxon>
        <taxon>Streptophyta</taxon>
        <taxon>Embryophyta</taxon>
        <taxon>Tracheophyta</taxon>
        <taxon>Spermatophyta</taxon>
        <taxon>Magnoliopsida</taxon>
        <taxon>eudicotyledons</taxon>
        <taxon>Gunneridae</taxon>
        <taxon>Pentapetalae</taxon>
        <taxon>asterids</taxon>
        <taxon>campanulids</taxon>
        <taxon>Asterales</taxon>
        <taxon>Asteraceae</taxon>
        <taxon>Asteroideae</taxon>
        <taxon>Heliantheae alliance</taxon>
        <taxon>Millerieae</taxon>
        <taxon>Smallanthus</taxon>
    </lineage>
</organism>
<evidence type="ECO:0000313" key="2">
    <source>
        <dbReference type="Proteomes" id="UP001056120"/>
    </source>
</evidence>
<name>A0ACB8ZEI7_9ASTR</name>
<protein>
    <submittedName>
        <fullName evidence="1">Uncharacterized protein</fullName>
    </submittedName>
</protein>
<dbReference type="EMBL" id="CM042043">
    <property type="protein sequence ID" value="KAI3696141.1"/>
    <property type="molecule type" value="Genomic_DNA"/>
</dbReference>
<accession>A0ACB8ZEI7</accession>
<dbReference type="Proteomes" id="UP001056120">
    <property type="component" value="Linkage Group LG26"/>
</dbReference>
<proteinExistence type="predicted"/>
<evidence type="ECO:0000313" key="1">
    <source>
        <dbReference type="EMBL" id="KAI3696141.1"/>
    </source>
</evidence>
<keyword evidence="2" id="KW-1185">Reference proteome</keyword>
<comment type="caution">
    <text evidence="1">The sequence shown here is derived from an EMBL/GenBank/DDBJ whole genome shotgun (WGS) entry which is preliminary data.</text>
</comment>
<gene>
    <name evidence="1" type="ORF">L1987_79150</name>
</gene>
<sequence>MNEGGNRNNQLQLLNLGFQFSKWALFPPFNLKLFGVMDKGFNHQQAIQFQSNLKEDQSEMIMMGDLHRVNRVGSVNYSGSSGNVSGSSSFTGIGNSCDSHVVDSGPELKHRPGLAGEWSVEEQYKLEEALVKYADEAGMIKYVKIASTLRNKTVRDVAIRCRWMARKRKKHEEPNLWTESKDKKHKSVELSSKSSRPSVSVSTINVAPLSVSMNHRVRGAGIHFEVLQGSIRHMLEQNRQVLGQISTNISVLKLQDNVDLFRQMKNNVTAILNFMRCIPGPPLPVSLNEDLANTLSIKTQTMMFASTGRMNMKQEPGCW</sequence>
<reference evidence="2" key="1">
    <citation type="journal article" date="2022" name="Mol. Ecol. Resour.">
        <title>The genomes of chicory, endive, great burdock and yacon provide insights into Asteraceae palaeo-polyploidization history and plant inulin production.</title>
        <authorList>
            <person name="Fan W."/>
            <person name="Wang S."/>
            <person name="Wang H."/>
            <person name="Wang A."/>
            <person name="Jiang F."/>
            <person name="Liu H."/>
            <person name="Zhao H."/>
            <person name="Xu D."/>
            <person name="Zhang Y."/>
        </authorList>
    </citation>
    <scope>NUCLEOTIDE SEQUENCE [LARGE SCALE GENOMIC DNA]</scope>
    <source>
        <strain evidence="2">cv. Yunnan</strain>
    </source>
</reference>